<dbReference type="InterPro" id="IPR051177">
    <property type="entry name" value="CIK-Related_Protein"/>
</dbReference>
<dbReference type="OrthoDB" id="79687at2759"/>
<dbReference type="Proteomes" id="UP000019149">
    <property type="component" value="Unassembled WGS sequence"/>
</dbReference>
<dbReference type="RefSeq" id="XP_024346194.1">
    <property type="nucleotide sequence ID" value="XM_024499389.1"/>
</dbReference>
<proteinExistence type="inferred from homology"/>
<dbReference type="InterPro" id="IPR011009">
    <property type="entry name" value="Kinase-like_dom_sf"/>
</dbReference>
<dbReference type="SUPFAM" id="SSF48371">
    <property type="entry name" value="ARM repeat"/>
    <property type="match status" value="1"/>
</dbReference>
<dbReference type="PROSITE" id="PS50011">
    <property type="entry name" value="PROTEIN_KINASE_DOM"/>
    <property type="match status" value="1"/>
</dbReference>
<dbReference type="SUPFAM" id="SSF56112">
    <property type="entry name" value="Protein kinase-like (PK-like)"/>
    <property type="match status" value="1"/>
</dbReference>
<protein>
    <submittedName>
        <fullName evidence="4">SCY1-like protein</fullName>
    </submittedName>
</protein>
<dbReference type="InterPro" id="IPR000719">
    <property type="entry name" value="Prot_kinase_dom"/>
</dbReference>
<dbReference type="AlphaFoldDB" id="W6U1T5"/>
<dbReference type="OMA" id="KQSQGMP"/>
<comment type="caution">
    <text evidence="4">The sequence shown here is derived from an EMBL/GenBank/DDBJ whole genome shotgun (WGS) entry which is preliminary data.</text>
</comment>
<dbReference type="PANTHER" id="PTHR12984">
    <property type="entry name" value="SCY1-RELATED S/T PROTEIN KINASE-LIKE"/>
    <property type="match status" value="1"/>
</dbReference>
<evidence type="ECO:0000259" key="3">
    <source>
        <dbReference type="PROSITE" id="PS50011"/>
    </source>
</evidence>
<dbReference type="EMBL" id="APAU02000193">
    <property type="protein sequence ID" value="EUB54998.1"/>
    <property type="molecule type" value="Genomic_DNA"/>
</dbReference>
<evidence type="ECO:0000256" key="1">
    <source>
        <dbReference type="ARBA" id="ARBA00038349"/>
    </source>
</evidence>
<dbReference type="GO" id="GO:0004672">
    <property type="term" value="F:protein kinase activity"/>
    <property type="evidence" value="ECO:0007669"/>
    <property type="project" value="InterPro"/>
</dbReference>
<organism evidence="4 5">
    <name type="scientific">Echinococcus granulosus</name>
    <name type="common">Hydatid tapeworm</name>
    <dbReference type="NCBI Taxonomy" id="6210"/>
    <lineage>
        <taxon>Eukaryota</taxon>
        <taxon>Metazoa</taxon>
        <taxon>Spiralia</taxon>
        <taxon>Lophotrochozoa</taxon>
        <taxon>Platyhelminthes</taxon>
        <taxon>Cestoda</taxon>
        <taxon>Eucestoda</taxon>
        <taxon>Cyclophyllidea</taxon>
        <taxon>Taeniidae</taxon>
        <taxon>Echinococcus</taxon>
        <taxon>Echinococcus granulosus group</taxon>
    </lineage>
</organism>
<reference evidence="4 5" key="1">
    <citation type="journal article" date="2013" name="Nat. Genet.">
        <title>The genome of the hydatid tapeworm Echinococcus granulosus.</title>
        <authorList>
            <person name="Zheng H."/>
            <person name="Zhang W."/>
            <person name="Zhang L."/>
            <person name="Zhang Z."/>
            <person name="Li J."/>
            <person name="Lu G."/>
            <person name="Zhu Y."/>
            <person name="Wang Y."/>
            <person name="Huang Y."/>
            <person name="Liu J."/>
            <person name="Kang H."/>
            <person name="Chen J."/>
            <person name="Wang L."/>
            <person name="Chen A."/>
            <person name="Yu S."/>
            <person name="Gao Z."/>
            <person name="Jin L."/>
            <person name="Gu W."/>
            <person name="Wang Z."/>
            <person name="Zhao L."/>
            <person name="Shi B."/>
            <person name="Wen H."/>
            <person name="Lin R."/>
            <person name="Jones M.K."/>
            <person name="Brejova B."/>
            <person name="Vinar T."/>
            <person name="Zhao G."/>
            <person name="McManus D.P."/>
            <person name="Chen Z."/>
            <person name="Zhou Y."/>
            <person name="Wang S."/>
        </authorList>
    </citation>
    <scope>NUCLEOTIDE SEQUENCE [LARGE SCALE GENOMIC DNA]</scope>
</reference>
<dbReference type="KEGG" id="egl:EGR_10140"/>
<dbReference type="InterPro" id="IPR011989">
    <property type="entry name" value="ARM-like"/>
</dbReference>
<dbReference type="Gene3D" id="1.10.510.10">
    <property type="entry name" value="Transferase(Phosphotransferase) domain 1"/>
    <property type="match status" value="1"/>
</dbReference>
<dbReference type="SMART" id="SM00220">
    <property type="entry name" value="S_TKc"/>
    <property type="match status" value="1"/>
</dbReference>
<keyword evidence="5" id="KW-1185">Reference proteome</keyword>
<evidence type="ECO:0000256" key="2">
    <source>
        <dbReference type="SAM" id="MobiDB-lite"/>
    </source>
</evidence>
<feature type="domain" description="Protein kinase" evidence="3">
    <location>
        <begin position="23"/>
        <end position="313"/>
    </location>
</feature>
<accession>W6U1T5</accession>
<gene>
    <name evidence="4" type="ORF">EGR_10140</name>
</gene>
<evidence type="ECO:0000313" key="5">
    <source>
        <dbReference type="Proteomes" id="UP000019149"/>
    </source>
</evidence>
<dbReference type="GeneID" id="36345855"/>
<name>W6U1T5_ECHGR</name>
<comment type="similarity">
    <text evidence="1">Belongs to the protein kinase superfamily.</text>
</comment>
<dbReference type="GO" id="GO:0005524">
    <property type="term" value="F:ATP binding"/>
    <property type="evidence" value="ECO:0007669"/>
    <property type="project" value="InterPro"/>
</dbReference>
<dbReference type="CTD" id="36345855"/>
<dbReference type="Gene3D" id="1.25.10.10">
    <property type="entry name" value="Leucine-rich Repeat Variant"/>
    <property type="match status" value="1"/>
</dbReference>
<sequence>MREMSRLSMRRYQSHLGEMPEPLRKVAILGKPVFSAGLEFCWQVYEAQLQESKEICSAFVLTKLVTDKTGKMRKREINLEICRKEIGTLRNLQHKRILKIFTESEENCYYLSWISEPLAGTLQSLLDKSPRGQLLGMELEIILGVFQVTDALRYLHGTQNLMHCNICPSSIFVNICFQWKLGGFGLAESSADSVKASFTGFNPKGGRNLQPDLDYIAPEVQLHHTMSPLADIFSLGMVICSVFNDGVSLLHCEGSVANYVKCISCLPQKFQEISDRMPKPLIEPVRKMISQDVRERPTSQLLALLKLFNEPSLLSYEGLLTLQTRSQNQIKEFFNRFAKAIPEFDEDFRYKKVLPLLWEWYDSHPDLQSFVLPSILAATHIAERADFDLHLHDRLCSALRSHRSKQTSLVALDLVEFFIKYLTSEEIVEIVLPDIASCIRIGSRKSLDPVKNAVYVLHDYLGPEELENHVFPLLKDAIEENDSSGLIQNVMLDCIESLVPHCRPVFVTKDLLIFLASMPTANIEVVFNVAGIFRKVLCDCKFHVPYSLIATKLLPPLIPLLISKKLSLTEFCALMGVARLMLEQIDRGRTIEYSRKKSLSADEGIMDYNPQLTFPEVLLIPTMSICRARDPIPLANSNAFSIGIQSSTSPWSSSRQFLSRLRASSQCSETMLQRGSTPFAGLQYLRPQDKTRSNPSFGQRLSLSLLPRASRAASWNNSATALAALKRRRSSGGTSPRLSNDHYDYLGVGSRTGTGFLDPRRHSYGCSGTSSANSLLTGGVCEGPFSSSPLQSGQGSRRPSAPIFDRNMGSASYPQTGHSPFTGQPLENVFSKIVLKENMTLGQKVYLRRTERLERSYWSGSVVIPSNGSSKAEA</sequence>
<feature type="region of interest" description="Disordered" evidence="2">
    <location>
        <begin position="786"/>
        <end position="807"/>
    </location>
</feature>
<dbReference type="InterPro" id="IPR016024">
    <property type="entry name" value="ARM-type_fold"/>
</dbReference>
<feature type="compositionally biased region" description="Polar residues" evidence="2">
    <location>
        <begin position="786"/>
        <end position="797"/>
    </location>
</feature>
<evidence type="ECO:0000313" key="4">
    <source>
        <dbReference type="EMBL" id="EUB54998.1"/>
    </source>
</evidence>
<dbReference type="Pfam" id="PF00069">
    <property type="entry name" value="Pkinase"/>
    <property type="match status" value="1"/>
</dbReference>
<dbReference type="PANTHER" id="PTHR12984:SF16">
    <property type="entry name" value="BLACK MATCH, ISOFORM H"/>
    <property type="match status" value="1"/>
</dbReference>